<dbReference type="AlphaFoldDB" id="A0AAU9PWW8"/>
<protein>
    <submittedName>
        <fullName evidence="2">Uncharacterized protein</fullName>
    </submittedName>
</protein>
<evidence type="ECO:0000313" key="2">
    <source>
        <dbReference type="EMBL" id="CAH1520454.1"/>
    </source>
</evidence>
<accession>A0AAU9PWW8</accession>
<gene>
    <name evidence="2" type="ORF">THF1D04_10166</name>
</gene>
<reference evidence="2" key="1">
    <citation type="submission" date="2022-01" db="EMBL/GenBank/DDBJ databases">
        <authorList>
            <person name="Lagorce A."/>
        </authorList>
    </citation>
    <scope>NUCLEOTIDE SEQUENCE</scope>
    <source>
        <strain evidence="2">Th15_F1_D04</strain>
    </source>
</reference>
<name>A0AAU9PWW8_9VIBR</name>
<sequence length="140" mass="16261">MNALTTKISFYFNAHKYACLTLVILLNVVLVSISYHSKVQLFGKVEALGFRWTNYSELYKNHIESKIHYSSLAAGEADYKAIEYSYEYSKSKGKDYIVLGYDEPVTVRHNRVYYLDDKCNILFSGRAKRTLSNMSFRCSY</sequence>
<feature type="transmembrane region" description="Helical" evidence="1">
    <location>
        <begin position="14"/>
        <end position="35"/>
    </location>
</feature>
<evidence type="ECO:0000256" key="1">
    <source>
        <dbReference type="SAM" id="Phobius"/>
    </source>
</evidence>
<keyword evidence="1" id="KW-0472">Membrane</keyword>
<keyword evidence="1" id="KW-1133">Transmembrane helix</keyword>
<dbReference type="EMBL" id="CAKMTQ010000001">
    <property type="protein sequence ID" value="CAH1520454.1"/>
    <property type="molecule type" value="Genomic_DNA"/>
</dbReference>
<keyword evidence="1" id="KW-0812">Transmembrane</keyword>
<comment type="caution">
    <text evidence="2">The sequence shown here is derived from an EMBL/GenBank/DDBJ whole genome shotgun (WGS) entry which is preliminary data.</text>
</comment>
<dbReference type="Proteomes" id="UP001295420">
    <property type="component" value="Unassembled WGS sequence"/>
</dbReference>
<organism evidence="2 3">
    <name type="scientific">Vibrio owensii</name>
    <dbReference type="NCBI Taxonomy" id="696485"/>
    <lineage>
        <taxon>Bacteria</taxon>
        <taxon>Pseudomonadati</taxon>
        <taxon>Pseudomonadota</taxon>
        <taxon>Gammaproteobacteria</taxon>
        <taxon>Vibrionales</taxon>
        <taxon>Vibrionaceae</taxon>
        <taxon>Vibrio</taxon>
    </lineage>
</organism>
<proteinExistence type="predicted"/>
<evidence type="ECO:0000313" key="3">
    <source>
        <dbReference type="Proteomes" id="UP001295420"/>
    </source>
</evidence>
<dbReference type="RefSeq" id="WP_409581031.1">
    <property type="nucleotide sequence ID" value="NZ_CAKMTP010000053.1"/>
</dbReference>